<evidence type="ECO:0000313" key="2">
    <source>
        <dbReference type="Proteomes" id="UP001152888"/>
    </source>
</evidence>
<reference evidence="1" key="1">
    <citation type="submission" date="2022-03" db="EMBL/GenBank/DDBJ databases">
        <authorList>
            <person name="Sayadi A."/>
        </authorList>
    </citation>
    <scope>NUCLEOTIDE SEQUENCE</scope>
</reference>
<gene>
    <name evidence="1" type="ORF">ACAOBT_LOCUS16473</name>
</gene>
<sequence>MSLLSESNGIKRHRLLSAPPTHSQQAGGYSTVEYLVQFSSVTTDNGAKAELIESYEESIRIICDNWCLISYRRYSLKAQYKHQGKY</sequence>
<protein>
    <submittedName>
        <fullName evidence="1">Uncharacterized protein</fullName>
    </submittedName>
</protein>
<keyword evidence="2" id="KW-1185">Reference proteome</keyword>
<evidence type="ECO:0000313" key="1">
    <source>
        <dbReference type="EMBL" id="CAH1985102.1"/>
    </source>
</evidence>
<dbReference type="AlphaFoldDB" id="A0A9P0KXS8"/>
<comment type="caution">
    <text evidence="1">The sequence shown here is derived from an EMBL/GenBank/DDBJ whole genome shotgun (WGS) entry which is preliminary data.</text>
</comment>
<dbReference type="Proteomes" id="UP001152888">
    <property type="component" value="Unassembled WGS sequence"/>
</dbReference>
<organism evidence="1 2">
    <name type="scientific">Acanthoscelides obtectus</name>
    <name type="common">Bean weevil</name>
    <name type="synonym">Bruchus obtectus</name>
    <dbReference type="NCBI Taxonomy" id="200917"/>
    <lineage>
        <taxon>Eukaryota</taxon>
        <taxon>Metazoa</taxon>
        <taxon>Ecdysozoa</taxon>
        <taxon>Arthropoda</taxon>
        <taxon>Hexapoda</taxon>
        <taxon>Insecta</taxon>
        <taxon>Pterygota</taxon>
        <taxon>Neoptera</taxon>
        <taxon>Endopterygota</taxon>
        <taxon>Coleoptera</taxon>
        <taxon>Polyphaga</taxon>
        <taxon>Cucujiformia</taxon>
        <taxon>Chrysomeloidea</taxon>
        <taxon>Chrysomelidae</taxon>
        <taxon>Bruchinae</taxon>
        <taxon>Bruchini</taxon>
        <taxon>Acanthoscelides</taxon>
    </lineage>
</organism>
<proteinExistence type="predicted"/>
<dbReference type="EMBL" id="CAKOFQ010006970">
    <property type="protein sequence ID" value="CAH1985102.1"/>
    <property type="molecule type" value="Genomic_DNA"/>
</dbReference>
<accession>A0A9P0KXS8</accession>
<name>A0A9P0KXS8_ACAOB</name>